<dbReference type="Proteomes" id="UP000052978">
    <property type="component" value="Unassembled WGS sequence"/>
</dbReference>
<dbReference type="EMBL" id="KE161119">
    <property type="protein sequence ID" value="EPQ01909.1"/>
    <property type="molecule type" value="Genomic_DNA"/>
</dbReference>
<name>S7MCJ2_MYOBR</name>
<reference evidence="2 3" key="1">
    <citation type="journal article" date="2013" name="Nat. Commun.">
        <title>Genome analysis reveals insights into physiology and longevity of the Brandt's bat Myotis brandtii.</title>
        <authorList>
            <person name="Seim I."/>
            <person name="Fang X."/>
            <person name="Xiong Z."/>
            <person name="Lobanov A.V."/>
            <person name="Huang Z."/>
            <person name="Ma S."/>
            <person name="Feng Y."/>
            <person name="Turanov A.A."/>
            <person name="Zhu Y."/>
            <person name="Lenz T.L."/>
            <person name="Gerashchenko M.V."/>
            <person name="Fan D."/>
            <person name="Hee Yim S."/>
            <person name="Yao X."/>
            <person name="Jordan D."/>
            <person name="Xiong Y."/>
            <person name="Ma Y."/>
            <person name="Lyapunov A.N."/>
            <person name="Chen G."/>
            <person name="Kulakova O.I."/>
            <person name="Sun Y."/>
            <person name="Lee S.G."/>
            <person name="Bronson R.T."/>
            <person name="Moskalev A.A."/>
            <person name="Sunyaev S.R."/>
            <person name="Zhang G."/>
            <person name="Krogh A."/>
            <person name="Wang J."/>
            <person name="Gladyshev V.N."/>
        </authorList>
    </citation>
    <scope>NUCLEOTIDE SEQUENCE [LARGE SCALE GENOMIC DNA]</scope>
</reference>
<keyword evidence="3" id="KW-1185">Reference proteome</keyword>
<evidence type="ECO:0000313" key="3">
    <source>
        <dbReference type="Proteomes" id="UP000052978"/>
    </source>
</evidence>
<dbReference type="AlphaFoldDB" id="S7MCJ2"/>
<dbReference type="SUPFAM" id="SSF52540">
    <property type="entry name" value="P-loop containing nucleoside triphosphate hydrolases"/>
    <property type="match status" value="1"/>
</dbReference>
<dbReference type="InterPro" id="IPR027417">
    <property type="entry name" value="P-loop_NTPase"/>
</dbReference>
<dbReference type="Gene3D" id="1.20.5.340">
    <property type="match status" value="1"/>
</dbReference>
<gene>
    <name evidence="2" type="ORF">D623_10011094</name>
</gene>
<evidence type="ECO:0000256" key="1">
    <source>
        <dbReference type="SAM" id="MobiDB-lite"/>
    </source>
</evidence>
<evidence type="ECO:0000313" key="2">
    <source>
        <dbReference type="EMBL" id="EPQ01909.1"/>
    </source>
</evidence>
<organism evidence="2 3">
    <name type="scientific">Myotis brandtii</name>
    <name type="common">Brandt's bat</name>
    <dbReference type="NCBI Taxonomy" id="109478"/>
    <lineage>
        <taxon>Eukaryota</taxon>
        <taxon>Metazoa</taxon>
        <taxon>Chordata</taxon>
        <taxon>Craniata</taxon>
        <taxon>Vertebrata</taxon>
        <taxon>Euteleostomi</taxon>
        <taxon>Mammalia</taxon>
        <taxon>Eutheria</taxon>
        <taxon>Laurasiatheria</taxon>
        <taxon>Chiroptera</taxon>
        <taxon>Yangochiroptera</taxon>
        <taxon>Vespertilionidae</taxon>
        <taxon>Myotis</taxon>
    </lineage>
</organism>
<feature type="region of interest" description="Disordered" evidence="1">
    <location>
        <begin position="99"/>
        <end position="121"/>
    </location>
</feature>
<dbReference type="SUPFAM" id="SSF90257">
    <property type="entry name" value="Myosin rod fragments"/>
    <property type="match status" value="1"/>
</dbReference>
<accession>S7MCJ2</accession>
<protein>
    <submittedName>
        <fullName evidence="2">Myosin-15</fullName>
    </submittedName>
</protein>
<dbReference type="Gene3D" id="4.10.270.10">
    <property type="entry name" value="Myosin, subunit A"/>
    <property type="match status" value="1"/>
</dbReference>
<proteinExistence type="predicted"/>
<dbReference type="Gene3D" id="1.20.5.4820">
    <property type="match status" value="1"/>
</dbReference>
<sequence length="217" mass="24564">MPERFPKPTADFTQRFCILNLKAFPKSKFMSSRKVAEELLGSLEIAHTQYRLGITKVQVTRGAAETTAEVAQSGFWDPCGTHAQGRGNWQKPCKVAAGTPMPLRGHRNPGRSHAERPLPPPPSPLCVLPSCGGIMVDALLSIQWNARSFMTVKNWPWMRLFFKIKPLVKSAWMGKKVAGLKEECVQLQRALEKPESHREKLEAKQVYLIWERNDLLF</sequence>